<dbReference type="RefSeq" id="XP_012766891.1">
    <property type="nucleotide sequence ID" value="XM_012911437.1"/>
</dbReference>
<feature type="compositionally biased region" description="Acidic residues" evidence="1">
    <location>
        <begin position="116"/>
        <end position="136"/>
    </location>
</feature>
<dbReference type="GO" id="GO:0004526">
    <property type="term" value="F:ribonuclease P activity"/>
    <property type="evidence" value="ECO:0007669"/>
    <property type="project" value="TreeGrafter"/>
</dbReference>
<dbReference type="AlphaFoldDB" id="A0A061DAF0"/>
<dbReference type="OrthoDB" id="46913at2759"/>
<evidence type="ECO:0000313" key="2">
    <source>
        <dbReference type="EMBL" id="CDR94705.1"/>
    </source>
</evidence>
<dbReference type="EMBL" id="LK391707">
    <property type="protein sequence ID" value="CDR94705.1"/>
    <property type="molecule type" value="Genomic_DNA"/>
</dbReference>
<proteinExistence type="predicted"/>
<sequence length="917" mass="101477">MHGSTYGGRITGHVRAADGISPSDAAYGGRFVLKASTSETATTPALPVLDMTEEEHVIASSNLFKLFTRCVNACDSDNFDFAVETIVDYVNAYGKYCSPFFKEPVEVTAPAPGSDASDEGPESSVDESNADAEDEAFEHKKIPPISDRSLSYHYTSEEVGIDVDGAQRRWRVAIKPNVSRTVRRLIIQHRKLCAGIIGRAMHKVSSLDDLRAITTVSRDAARLGIVVLKGMYAAMCVIHAKLGRAEKAFKYLERMWALGDRRRHRSYEPLFEYFEEHLDGDGMLRVLRHLVEVGGMPVSGLIFTRILVTIGLSAKHRLLELGHSNPVEDRASAHGPSRPGLPADQATSLGSNNRISATANMKSDKQRDALSEVYGTLRRQLTEALEIFHKHSCNRVSLSSRLGYVVSTVLSDVVPGLVHYTHVSPADSSTLSTSGTAVLTNSFSDHGGAGNKIPHSHAPPDAESHGVCAKCKRHLPLIQLSVEDRLTVFRSWLQNIYDYNFPEIIRLANFYAWLHAPMRNGVGYTCILDGQNIGYHRRQDLSPLDFYKIDTVLREMVRRGERPLVVLPHYARANSPAACDVLEPETIDLLFPGHKLPRKPITLSSATPSRPKRYSAAEIDVINRWTDSKQVYFCKVGSYDDNYFLLANVMTGCAEELAVLGGFLKSSLNLSLAQRNETGASVLAADLPDPKVEDYVHAVDPAMRRPMMITVTNDSLANLEIPGVEERLMRALRDIPLSPYFFTSDEGWHGGAYTGSTASGYGGNAVIGQRLKYSLEMYSSGRGVYHIPLGYERKVIDYRARHTVLVTRNERPRIDPPAAGVFLDTPGPSARKGEHNIDAELVQVQAWLDKHGYTELLQRLGPRMPERNTRLRHPRGYAITTRTPEAMKQKFNPSQQTRWLCVDLSAIDNVAASAAAS</sequence>
<accession>A0A061DAF0</accession>
<evidence type="ECO:0000256" key="1">
    <source>
        <dbReference type="SAM" id="MobiDB-lite"/>
    </source>
</evidence>
<evidence type="ECO:0000313" key="3">
    <source>
        <dbReference type="Proteomes" id="UP000033188"/>
    </source>
</evidence>
<dbReference type="Proteomes" id="UP000033188">
    <property type="component" value="Chromosome 1"/>
</dbReference>
<dbReference type="PANTHER" id="PTHR13547:SF1">
    <property type="entry name" value="MITOCHONDRIAL RIBONUCLEASE P CATALYTIC SUBUNIT"/>
    <property type="match status" value="1"/>
</dbReference>
<organism evidence="2 3">
    <name type="scientific">Babesia bigemina</name>
    <dbReference type="NCBI Taxonomy" id="5866"/>
    <lineage>
        <taxon>Eukaryota</taxon>
        <taxon>Sar</taxon>
        <taxon>Alveolata</taxon>
        <taxon>Apicomplexa</taxon>
        <taxon>Aconoidasida</taxon>
        <taxon>Piroplasmida</taxon>
        <taxon>Babesiidae</taxon>
        <taxon>Babesia</taxon>
    </lineage>
</organism>
<name>A0A061DAF0_BABBI</name>
<protein>
    <submittedName>
        <fullName evidence="2">Uncharacterized protein</fullName>
    </submittedName>
</protein>
<feature type="region of interest" description="Disordered" evidence="1">
    <location>
        <begin position="108"/>
        <end position="138"/>
    </location>
</feature>
<feature type="region of interest" description="Disordered" evidence="1">
    <location>
        <begin position="327"/>
        <end position="352"/>
    </location>
</feature>
<dbReference type="PANTHER" id="PTHR13547">
    <property type="match status" value="1"/>
</dbReference>
<dbReference type="GeneID" id="24563246"/>
<dbReference type="GO" id="GO:0001682">
    <property type="term" value="P:tRNA 5'-leader removal"/>
    <property type="evidence" value="ECO:0007669"/>
    <property type="project" value="TreeGrafter"/>
</dbReference>
<reference evidence="3" key="1">
    <citation type="journal article" date="2014" name="Nucleic Acids Res.">
        <title>The evolutionary dynamics of variant antigen genes in Babesia reveal a history of genomic innovation underlying host-parasite interaction.</title>
        <authorList>
            <person name="Jackson A.P."/>
            <person name="Otto T.D."/>
            <person name="Darby A."/>
            <person name="Ramaprasad A."/>
            <person name="Xia D."/>
            <person name="Echaide I.E."/>
            <person name="Farber M."/>
            <person name="Gahlot S."/>
            <person name="Gamble J."/>
            <person name="Gupta D."/>
            <person name="Gupta Y."/>
            <person name="Jackson L."/>
            <person name="Malandrin L."/>
            <person name="Malas T.B."/>
            <person name="Moussa E."/>
            <person name="Nair M."/>
            <person name="Reid A.J."/>
            <person name="Sanders M."/>
            <person name="Sharma J."/>
            <person name="Tracey A."/>
            <person name="Quail M.A."/>
            <person name="Weir W."/>
            <person name="Wastling J.M."/>
            <person name="Hall N."/>
            <person name="Willadsen P."/>
            <person name="Lingelbach K."/>
            <person name="Shiels B."/>
            <person name="Tait A."/>
            <person name="Berriman M."/>
            <person name="Allred D.R."/>
            <person name="Pain A."/>
        </authorList>
    </citation>
    <scope>NUCLEOTIDE SEQUENCE [LARGE SCALE GENOMIC DNA]</scope>
    <source>
        <strain evidence="3">Bond</strain>
    </source>
</reference>
<keyword evidence="3" id="KW-1185">Reference proteome</keyword>
<dbReference type="OMA" id="DYESIFY"/>
<dbReference type="KEGG" id="bbig:BBBOND_0110030"/>
<gene>
    <name evidence="2" type="ORF">BBBOND_0110030</name>
</gene>
<dbReference type="VEuPathDB" id="PiroplasmaDB:BBBOND_0110030"/>
<dbReference type="Gene3D" id="3.40.50.11980">
    <property type="match status" value="1"/>
</dbReference>